<evidence type="ECO:0000256" key="1">
    <source>
        <dbReference type="SAM" id="MobiDB-lite"/>
    </source>
</evidence>
<keyword evidence="3" id="KW-1185">Reference proteome</keyword>
<feature type="region of interest" description="Disordered" evidence="1">
    <location>
        <begin position="1"/>
        <end position="23"/>
    </location>
</feature>
<evidence type="ECO:0000313" key="3">
    <source>
        <dbReference type="Proteomes" id="UP001163046"/>
    </source>
</evidence>
<comment type="caution">
    <text evidence="2">The sequence shown here is derived from an EMBL/GenBank/DDBJ whole genome shotgun (WGS) entry which is preliminary data.</text>
</comment>
<protein>
    <submittedName>
        <fullName evidence="2">Uncharacterized protein</fullName>
    </submittedName>
</protein>
<feature type="non-terminal residue" evidence="2">
    <location>
        <position position="63"/>
    </location>
</feature>
<dbReference type="EMBL" id="MU825902">
    <property type="protein sequence ID" value="KAJ7383318.1"/>
    <property type="molecule type" value="Genomic_DNA"/>
</dbReference>
<reference evidence="2" key="1">
    <citation type="submission" date="2023-01" db="EMBL/GenBank/DDBJ databases">
        <title>Genome assembly of the deep-sea coral Lophelia pertusa.</title>
        <authorList>
            <person name="Herrera S."/>
            <person name="Cordes E."/>
        </authorList>
    </citation>
    <scope>NUCLEOTIDE SEQUENCE</scope>
    <source>
        <strain evidence="2">USNM1676648</strain>
        <tissue evidence="2">Polyp</tissue>
    </source>
</reference>
<accession>A0A9W9ZM06</accession>
<sequence>DVPYIDKSSQMTSGSRNHNREAEEAEILRNQKLQNRFDGTGACANCHLIHLLNTAECLKYCEE</sequence>
<gene>
    <name evidence="2" type="ORF">OS493_029286</name>
</gene>
<feature type="non-terminal residue" evidence="2">
    <location>
        <position position="1"/>
    </location>
</feature>
<dbReference type="AlphaFoldDB" id="A0A9W9ZM06"/>
<name>A0A9W9ZM06_9CNID</name>
<organism evidence="2 3">
    <name type="scientific">Desmophyllum pertusum</name>
    <dbReference type="NCBI Taxonomy" id="174260"/>
    <lineage>
        <taxon>Eukaryota</taxon>
        <taxon>Metazoa</taxon>
        <taxon>Cnidaria</taxon>
        <taxon>Anthozoa</taxon>
        <taxon>Hexacorallia</taxon>
        <taxon>Scleractinia</taxon>
        <taxon>Caryophylliina</taxon>
        <taxon>Caryophylliidae</taxon>
        <taxon>Desmophyllum</taxon>
    </lineage>
</organism>
<evidence type="ECO:0000313" key="2">
    <source>
        <dbReference type="EMBL" id="KAJ7383318.1"/>
    </source>
</evidence>
<proteinExistence type="predicted"/>
<feature type="compositionally biased region" description="Polar residues" evidence="1">
    <location>
        <begin position="7"/>
        <end position="16"/>
    </location>
</feature>
<dbReference type="Proteomes" id="UP001163046">
    <property type="component" value="Unassembled WGS sequence"/>
</dbReference>